<sequence>MSSHPASDGESTLSLVTARSSSLSSTQTDSSISGDDNGKKKTLPKREKEHHGGAGDNIGRNYHDQSPTSHQVTTSLRRIPRQSKDYGTPQPKRQLGGMGGYASSYFSQSKPHDQVALDDIDVLLYSVKELCALLESQRFVCGPTFMAQSLVLPHRLLYVTRNLSQRCRQNGYSPLLVKPSLYDSLLRVP</sequence>
<reference evidence="2" key="1">
    <citation type="submission" date="2022-11" db="UniProtKB">
        <authorList>
            <consortium name="WormBaseParasite"/>
        </authorList>
    </citation>
    <scope>IDENTIFICATION</scope>
</reference>
<protein>
    <submittedName>
        <fullName evidence="2">Uncharacterized protein</fullName>
    </submittedName>
</protein>
<proteinExistence type="predicted"/>
<organism evidence="1 2">
    <name type="scientific">Panagrolaimus sp. PS1159</name>
    <dbReference type="NCBI Taxonomy" id="55785"/>
    <lineage>
        <taxon>Eukaryota</taxon>
        <taxon>Metazoa</taxon>
        <taxon>Ecdysozoa</taxon>
        <taxon>Nematoda</taxon>
        <taxon>Chromadorea</taxon>
        <taxon>Rhabditida</taxon>
        <taxon>Tylenchina</taxon>
        <taxon>Panagrolaimomorpha</taxon>
        <taxon>Panagrolaimoidea</taxon>
        <taxon>Panagrolaimidae</taxon>
        <taxon>Panagrolaimus</taxon>
    </lineage>
</organism>
<evidence type="ECO:0000313" key="1">
    <source>
        <dbReference type="Proteomes" id="UP000887580"/>
    </source>
</evidence>
<name>A0AC35FES9_9BILA</name>
<dbReference type="WBParaSite" id="PS1159_v2.g16732.t1">
    <property type="protein sequence ID" value="PS1159_v2.g16732.t1"/>
    <property type="gene ID" value="PS1159_v2.g16732"/>
</dbReference>
<dbReference type="Proteomes" id="UP000887580">
    <property type="component" value="Unplaced"/>
</dbReference>
<accession>A0AC35FES9</accession>
<evidence type="ECO:0000313" key="2">
    <source>
        <dbReference type="WBParaSite" id="PS1159_v2.g16732.t1"/>
    </source>
</evidence>